<evidence type="ECO:0000313" key="13">
    <source>
        <dbReference type="Proteomes" id="UP000782880"/>
    </source>
</evidence>
<dbReference type="Proteomes" id="UP000782880">
    <property type="component" value="Unassembled WGS sequence"/>
</dbReference>
<organism evidence="12 13">
    <name type="scientific">Subdoligranulum variabile</name>
    <dbReference type="NCBI Taxonomy" id="214851"/>
    <lineage>
        <taxon>Bacteria</taxon>
        <taxon>Bacillati</taxon>
        <taxon>Bacillota</taxon>
        <taxon>Clostridia</taxon>
        <taxon>Eubacteriales</taxon>
        <taxon>Oscillospiraceae</taxon>
        <taxon>Subdoligranulum</taxon>
    </lineage>
</organism>
<proteinExistence type="predicted"/>
<dbReference type="GO" id="GO:0000156">
    <property type="term" value="F:phosphorelay response regulator activity"/>
    <property type="evidence" value="ECO:0007669"/>
    <property type="project" value="TreeGrafter"/>
</dbReference>
<evidence type="ECO:0000256" key="8">
    <source>
        <dbReference type="PROSITE-ProRule" id="PRU00169"/>
    </source>
</evidence>
<evidence type="ECO:0000313" key="12">
    <source>
        <dbReference type="EMBL" id="HJG27744.1"/>
    </source>
</evidence>
<name>A0A921LN77_9FIRM</name>
<dbReference type="GO" id="GO:0005829">
    <property type="term" value="C:cytosol"/>
    <property type="evidence" value="ECO:0007669"/>
    <property type="project" value="TreeGrafter"/>
</dbReference>
<dbReference type="PANTHER" id="PTHR48111">
    <property type="entry name" value="REGULATOR OF RPOS"/>
    <property type="match status" value="1"/>
</dbReference>
<dbReference type="PROSITE" id="PS51755">
    <property type="entry name" value="OMPR_PHOB"/>
    <property type="match status" value="1"/>
</dbReference>
<dbReference type="InterPro" id="IPR001867">
    <property type="entry name" value="OmpR/PhoB-type_DNA-bd"/>
</dbReference>
<reference evidence="12" key="2">
    <citation type="submission" date="2021-09" db="EMBL/GenBank/DDBJ databases">
        <authorList>
            <person name="Gilroy R."/>
        </authorList>
    </citation>
    <scope>NUCLEOTIDE SEQUENCE</scope>
    <source>
        <strain evidence="12">ChiBcec21-2208</strain>
    </source>
</reference>
<feature type="DNA-binding region" description="OmpR/PhoB-type" evidence="9">
    <location>
        <begin position="126"/>
        <end position="226"/>
    </location>
</feature>
<reference evidence="12" key="1">
    <citation type="journal article" date="2021" name="PeerJ">
        <title>Extensive microbial diversity within the chicken gut microbiome revealed by metagenomics and culture.</title>
        <authorList>
            <person name="Gilroy R."/>
            <person name="Ravi A."/>
            <person name="Getino M."/>
            <person name="Pursley I."/>
            <person name="Horton D.L."/>
            <person name="Alikhan N.F."/>
            <person name="Baker D."/>
            <person name="Gharbi K."/>
            <person name="Hall N."/>
            <person name="Watson M."/>
            <person name="Adriaenssens E.M."/>
            <person name="Foster-Nyarko E."/>
            <person name="Jarju S."/>
            <person name="Secka A."/>
            <person name="Antonio M."/>
            <person name="Oren A."/>
            <person name="Chaudhuri R.R."/>
            <person name="La Ragione R."/>
            <person name="Hildebrand F."/>
            <person name="Pallen M.J."/>
        </authorList>
    </citation>
    <scope>NUCLEOTIDE SEQUENCE</scope>
    <source>
        <strain evidence="12">ChiBcec21-2208</strain>
    </source>
</reference>
<sequence>MKRIFFVEDDASLRSGLTFALEKQGYAVTAAATRAEAESLWRADAFDLVILDVSLPDGSGYDLCRKIRQTSQVPLIFLTAADEETEVIMGLDLGGDDYITKPFKLAVFFSRVNALLRRSAQFPQTGRQLVSGGITVDLLQQTVTRNGTSVDLTATEYKLLCFLMENPGQVLSADQILGRLWDCEERYIDSSTLTVYIRRLRTKIEEDPAHPQMILTVRGMGYKWSVTP</sequence>
<dbReference type="InterPro" id="IPR011006">
    <property type="entry name" value="CheY-like_superfamily"/>
</dbReference>
<accession>A0A921LN77</accession>
<keyword evidence="3" id="KW-0902">Two-component regulatory system</keyword>
<keyword evidence="6" id="KW-0804">Transcription</keyword>
<evidence type="ECO:0000256" key="9">
    <source>
        <dbReference type="PROSITE-ProRule" id="PRU01091"/>
    </source>
</evidence>
<dbReference type="SMART" id="SM00862">
    <property type="entry name" value="Trans_reg_C"/>
    <property type="match status" value="1"/>
</dbReference>
<dbReference type="Gene3D" id="3.40.50.2300">
    <property type="match status" value="1"/>
</dbReference>
<dbReference type="Gene3D" id="1.10.10.10">
    <property type="entry name" value="Winged helix-like DNA-binding domain superfamily/Winged helix DNA-binding domain"/>
    <property type="match status" value="1"/>
</dbReference>
<evidence type="ECO:0000256" key="7">
    <source>
        <dbReference type="ARBA" id="ARBA00024867"/>
    </source>
</evidence>
<dbReference type="InterPro" id="IPR036388">
    <property type="entry name" value="WH-like_DNA-bd_sf"/>
</dbReference>
<dbReference type="PANTHER" id="PTHR48111:SF73">
    <property type="entry name" value="ALKALINE PHOSPHATASE SYNTHESIS TRANSCRIPTIONAL REGULATORY PROTEIN PHOP"/>
    <property type="match status" value="1"/>
</dbReference>
<evidence type="ECO:0000259" key="11">
    <source>
        <dbReference type="PROSITE" id="PS51755"/>
    </source>
</evidence>
<dbReference type="EMBL" id="DYVE01000094">
    <property type="protein sequence ID" value="HJG27744.1"/>
    <property type="molecule type" value="Genomic_DNA"/>
</dbReference>
<comment type="caution">
    <text evidence="12">The sequence shown here is derived from an EMBL/GenBank/DDBJ whole genome shotgun (WGS) entry which is preliminary data.</text>
</comment>
<evidence type="ECO:0000259" key="10">
    <source>
        <dbReference type="PROSITE" id="PS50110"/>
    </source>
</evidence>
<dbReference type="AlphaFoldDB" id="A0A921LN77"/>
<gene>
    <name evidence="12" type="ORF">K8V20_03750</name>
</gene>
<feature type="domain" description="OmpR/PhoB-type" evidence="11">
    <location>
        <begin position="126"/>
        <end position="226"/>
    </location>
</feature>
<evidence type="ECO:0000256" key="2">
    <source>
        <dbReference type="ARBA" id="ARBA00022553"/>
    </source>
</evidence>
<evidence type="ECO:0000256" key="3">
    <source>
        <dbReference type="ARBA" id="ARBA00023012"/>
    </source>
</evidence>
<dbReference type="Pfam" id="PF00072">
    <property type="entry name" value="Response_reg"/>
    <property type="match status" value="1"/>
</dbReference>
<dbReference type="GO" id="GO:0032993">
    <property type="term" value="C:protein-DNA complex"/>
    <property type="evidence" value="ECO:0007669"/>
    <property type="project" value="TreeGrafter"/>
</dbReference>
<protein>
    <recommendedName>
        <fullName evidence="1">Stage 0 sporulation protein A homolog</fullName>
    </recommendedName>
</protein>
<evidence type="ECO:0000256" key="1">
    <source>
        <dbReference type="ARBA" id="ARBA00018672"/>
    </source>
</evidence>
<dbReference type="InterPro" id="IPR001789">
    <property type="entry name" value="Sig_transdc_resp-reg_receiver"/>
</dbReference>
<comment type="function">
    <text evidence="7">May play the central regulatory role in sporulation. It may be an element of the effector pathway responsible for the activation of sporulation genes in response to nutritional stress. Spo0A may act in concert with spo0H (a sigma factor) to control the expression of some genes that are critical to the sporulation process.</text>
</comment>
<keyword evidence="5 9" id="KW-0238">DNA-binding</keyword>
<dbReference type="InterPro" id="IPR039420">
    <property type="entry name" value="WalR-like"/>
</dbReference>
<dbReference type="CDD" id="cd00383">
    <property type="entry name" value="trans_reg_C"/>
    <property type="match status" value="1"/>
</dbReference>
<dbReference type="FunFam" id="1.10.10.10:FF:000018">
    <property type="entry name" value="DNA-binding response regulator ResD"/>
    <property type="match status" value="1"/>
</dbReference>
<feature type="domain" description="Response regulatory" evidence="10">
    <location>
        <begin position="3"/>
        <end position="116"/>
    </location>
</feature>
<dbReference type="SUPFAM" id="SSF52172">
    <property type="entry name" value="CheY-like"/>
    <property type="match status" value="1"/>
</dbReference>
<dbReference type="CDD" id="cd17574">
    <property type="entry name" value="REC_OmpR"/>
    <property type="match status" value="1"/>
</dbReference>
<dbReference type="PROSITE" id="PS50110">
    <property type="entry name" value="RESPONSE_REGULATORY"/>
    <property type="match status" value="1"/>
</dbReference>
<keyword evidence="4" id="KW-0805">Transcription regulation</keyword>
<evidence type="ECO:0000256" key="5">
    <source>
        <dbReference type="ARBA" id="ARBA00023125"/>
    </source>
</evidence>
<evidence type="ECO:0000256" key="6">
    <source>
        <dbReference type="ARBA" id="ARBA00023163"/>
    </source>
</evidence>
<dbReference type="GO" id="GO:0006355">
    <property type="term" value="P:regulation of DNA-templated transcription"/>
    <property type="evidence" value="ECO:0007669"/>
    <property type="project" value="InterPro"/>
</dbReference>
<evidence type="ECO:0000256" key="4">
    <source>
        <dbReference type="ARBA" id="ARBA00023015"/>
    </source>
</evidence>
<dbReference type="GO" id="GO:0000976">
    <property type="term" value="F:transcription cis-regulatory region binding"/>
    <property type="evidence" value="ECO:0007669"/>
    <property type="project" value="TreeGrafter"/>
</dbReference>
<feature type="modified residue" description="4-aspartylphosphate" evidence="8">
    <location>
        <position position="52"/>
    </location>
</feature>
<dbReference type="Pfam" id="PF00486">
    <property type="entry name" value="Trans_reg_C"/>
    <property type="match status" value="1"/>
</dbReference>
<keyword evidence="2 8" id="KW-0597">Phosphoprotein</keyword>
<dbReference type="SMART" id="SM00448">
    <property type="entry name" value="REC"/>
    <property type="match status" value="1"/>
</dbReference>
<dbReference type="Gene3D" id="6.10.250.690">
    <property type="match status" value="1"/>
</dbReference>